<dbReference type="Gramene" id="KGN62700">
    <property type="protein sequence ID" value="KGN62700"/>
    <property type="gene ID" value="Csa_2G369010"/>
</dbReference>
<reference evidence="1 2" key="1">
    <citation type="journal article" date="2009" name="Nat. Genet.">
        <title>The genome of the cucumber, Cucumis sativus L.</title>
        <authorList>
            <person name="Huang S."/>
            <person name="Li R."/>
            <person name="Zhang Z."/>
            <person name="Li L."/>
            <person name="Gu X."/>
            <person name="Fan W."/>
            <person name="Lucas W.J."/>
            <person name="Wang X."/>
            <person name="Xie B."/>
            <person name="Ni P."/>
            <person name="Ren Y."/>
            <person name="Zhu H."/>
            <person name="Li J."/>
            <person name="Lin K."/>
            <person name="Jin W."/>
            <person name="Fei Z."/>
            <person name="Li G."/>
            <person name="Staub J."/>
            <person name="Kilian A."/>
            <person name="van der Vossen E.A."/>
            <person name="Wu Y."/>
            <person name="Guo J."/>
            <person name="He J."/>
            <person name="Jia Z."/>
            <person name="Ren Y."/>
            <person name="Tian G."/>
            <person name="Lu Y."/>
            <person name="Ruan J."/>
            <person name="Qian W."/>
            <person name="Wang M."/>
            <person name="Huang Q."/>
            <person name="Li B."/>
            <person name="Xuan Z."/>
            <person name="Cao J."/>
            <person name="Asan"/>
            <person name="Wu Z."/>
            <person name="Zhang J."/>
            <person name="Cai Q."/>
            <person name="Bai Y."/>
            <person name="Zhao B."/>
            <person name="Han Y."/>
            <person name="Li Y."/>
            <person name="Li X."/>
            <person name="Wang S."/>
            <person name="Shi Q."/>
            <person name="Liu S."/>
            <person name="Cho W.K."/>
            <person name="Kim J.Y."/>
            <person name="Xu Y."/>
            <person name="Heller-Uszynska K."/>
            <person name="Miao H."/>
            <person name="Cheng Z."/>
            <person name="Zhang S."/>
            <person name="Wu J."/>
            <person name="Yang Y."/>
            <person name="Kang H."/>
            <person name="Li M."/>
            <person name="Liang H."/>
            <person name="Ren X."/>
            <person name="Shi Z."/>
            <person name="Wen M."/>
            <person name="Jian M."/>
            <person name="Yang H."/>
            <person name="Zhang G."/>
            <person name="Yang Z."/>
            <person name="Chen R."/>
            <person name="Liu S."/>
            <person name="Li J."/>
            <person name="Ma L."/>
            <person name="Liu H."/>
            <person name="Zhou Y."/>
            <person name="Zhao J."/>
            <person name="Fang X."/>
            <person name="Li G."/>
            <person name="Fang L."/>
            <person name="Li Y."/>
            <person name="Liu D."/>
            <person name="Zheng H."/>
            <person name="Zhang Y."/>
            <person name="Qin N."/>
            <person name="Li Z."/>
            <person name="Yang G."/>
            <person name="Yang S."/>
            <person name="Bolund L."/>
            <person name="Kristiansen K."/>
            <person name="Zheng H."/>
            <person name="Li S."/>
            <person name="Zhang X."/>
            <person name="Yang H."/>
            <person name="Wang J."/>
            <person name="Sun R."/>
            <person name="Zhang B."/>
            <person name="Jiang S."/>
            <person name="Wang J."/>
            <person name="Du Y."/>
            <person name="Li S."/>
        </authorList>
    </citation>
    <scope>NUCLEOTIDE SEQUENCE [LARGE SCALE GENOMIC DNA]</scope>
    <source>
        <strain evidence="2">cv. 9930</strain>
    </source>
</reference>
<dbReference type="EMBL" id="CM002923">
    <property type="protein sequence ID" value="KGN62700.1"/>
    <property type="molecule type" value="Genomic_DNA"/>
</dbReference>
<dbReference type="Proteomes" id="UP000029981">
    <property type="component" value="Chromosome 2"/>
</dbReference>
<proteinExistence type="predicted"/>
<sequence>MGPLGGPVRLSLEEERWWVDTGYRLPAMKGLGNTTAQRGIIREDKNWERERERERVIYHVQVTCYSPPSTPTHHTTTIQYSPPLDAHCQLDSFTPLDEFTFMHCLQPVRLPNVYFHLPPFSHFAPTSRGLFL</sequence>
<dbReference type="AlphaFoldDB" id="A0A0A0LL87"/>
<evidence type="ECO:0000313" key="1">
    <source>
        <dbReference type="EMBL" id="KGN62700.1"/>
    </source>
</evidence>
<reference evidence="1 2" key="4">
    <citation type="journal article" date="2011" name="BMC Genomics">
        <title>RNA-Seq improves annotation of protein-coding genes in the cucumber genome.</title>
        <authorList>
            <person name="Li Z."/>
            <person name="Zhang Z."/>
            <person name="Yan P."/>
            <person name="Huang S."/>
            <person name="Fei Z."/>
            <person name="Lin K."/>
        </authorList>
    </citation>
    <scope>NUCLEOTIDE SEQUENCE [LARGE SCALE GENOMIC DNA]</scope>
    <source>
        <strain evidence="2">cv. 9930</strain>
    </source>
</reference>
<name>A0A0A0LL87_CUCSA</name>
<protein>
    <submittedName>
        <fullName evidence="1">Uncharacterized protein</fullName>
    </submittedName>
</protein>
<evidence type="ECO:0000313" key="2">
    <source>
        <dbReference type="Proteomes" id="UP000029981"/>
    </source>
</evidence>
<reference evidence="1 2" key="3">
    <citation type="journal article" date="2010" name="BMC Genomics">
        <title>Transcriptome sequencing and comparative analysis of cucumber flowers with different sex types.</title>
        <authorList>
            <person name="Guo S."/>
            <person name="Zheng Y."/>
            <person name="Joung J.G."/>
            <person name="Liu S."/>
            <person name="Zhang Z."/>
            <person name="Crasta O.R."/>
            <person name="Sobral B.W."/>
            <person name="Xu Y."/>
            <person name="Huang S."/>
            <person name="Fei Z."/>
        </authorList>
    </citation>
    <scope>NUCLEOTIDE SEQUENCE [LARGE SCALE GENOMIC DNA]</scope>
    <source>
        <strain evidence="2">cv. 9930</strain>
    </source>
</reference>
<gene>
    <name evidence="1" type="ORF">Csa_2G369010</name>
</gene>
<keyword evidence="2" id="KW-1185">Reference proteome</keyword>
<reference evidence="1 2" key="2">
    <citation type="journal article" date="2009" name="PLoS ONE">
        <title>An integrated genetic and cytogenetic map of the cucumber genome.</title>
        <authorList>
            <person name="Ren Y."/>
            <person name="Zhang Z."/>
            <person name="Liu J."/>
            <person name="Staub J.E."/>
            <person name="Han Y."/>
            <person name="Cheng Z."/>
            <person name="Li X."/>
            <person name="Lu J."/>
            <person name="Miao H."/>
            <person name="Kang H."/>
            <person name="Xie B."/>
            <person name="Gu X."/>
            <person name="Wang X."/>
            <person name="Du Y."/>
            <person name="Jin W."/>
            <person name="Huang S."/>
        </authorList>
    </citation>
    <scope>NUCLEOTIDE SEQUENCE [LARGE SCALE GENOMIC DNA]</scope>
    <source>
        <strain evidence="2">cv. 9930</strain>
    </source>
</reference>
<accession>A0A0A0LL87</accession>
<organism evidence="1 2">
    <name type="scientific">Cucumis sativus</name>
    <name type="common">Cucumber</name>
    <dbReference type="NCBI Taxonomy" id="3659"/>
    <lineage>
        <taxon>Eukaryota</taxon>
        <taxon>Viridiplantae</taxon>
        <taxon>Streptophyta</taxon>
        <taxon>Embryophyta</taxon>
        <taxon>Tracheophyta</taxon>
        <taxon>Spermatophyta</taxon>
        <taxon>Magnoliopsida</taxon>
        <taxon>eudicotyledons</taxon>
        <taxon>Gunneridae</taxon>
        <taxon>Pentapetalae</taxon>
        <taxon>rosids</taxon>
        <taxon>fabids</taxon>
        <taxon>Cucurbitales</taxon>
        <taxon>Cucurbitaceae</taxon>
        <taxon>Benincaseae</taxon>
        <taxon>Cucumis</taxon>
    </lineage>
</organism>